<dbReference type="PANTHER" id="PTHR43884">
    <property type="entry name" value="ACYL-COA DEHYDROGENASE"/>
    <property type="match status" value="1"/>
</dbReference>
<feature type="domain" description="Acyl-CoA dehydrogenase/oxidase C-terminal" evidence="6">
    <location>
        <begin position="199"/>
        <end position="300"/>
    </location>
</feature>
<evidence type="ECO:0000256" key="3">
    <source>
        <dbReference type="ARBA" id="ARBA00022630"/>
    </source>
</evidence>
<keyword evidence="8" id="KW-1185">Reference proteome</keyword>
<comment type="cofactor">
    <cofactor evidence="1">
        <name>FAD</name>
        <dbReference type="ChEBI" id="CHEBI:57692"/>
    </cofactor>
</comment>
<dbReference type="RefSeq" id="WP_344423694.1">
    <property type="nucleotide sequence ID" value="NZ_BAAAQK010000023.1"/>
</dbReference>
<organism evidence="7 8">
    <name type="scientific">Pseudonocardia ailaonensis</name>
    <dbReference type="NCBI Taxonomy" id="367279"/>
    <lineage>
        <taxon>Bacteria</taxon>
        <taxon>Bacillati</taxon>
        <taxon>Actinomycetota</taxon>
        <taxon>Actinomycetes</taxon>
        <taxon>Pseudonocardiales</taxon>
        <taxon>Pseudonocardiaceae</taxon>
        <taxon>Pseudonocardia</taxon>
    </lineage>
</organism>
<keyword evidence="4" id="KW-0274">FAD</keyword>
<protein>
    <submittedName>
        <fullName evidence="7">Acyl-CoA dehydrogenase family protein</fullName>
    </submittedName>
</protein>
<name>A0ABN2NL98_9PSEU</name>
<dbReference type="EMBL" id="BAAAQK010000023">
    <property type="protein sequence ID" value="GAA1868828.1"/>
    <property type="molecule type" value="Genomic_DNA"/>
</dbReference>
<comment type="similarity">
    <text evidence="2">Belongs to the acyl-CoA dehydrogenase family.</text>
</comment>
<comment type="caution">
    <text evidence="7">The sequence shown here is derived from an EMBL/GenBank/DDBJ whole genome shotgun (WGS) entry which is preliminary data.</text>
</comment>
<evidence type="ECO:0000313" key="8">
    <source>
        <dbReference type="Proteomes" id="UP001500449"/>
    </source>
</evidence>
<evidence type="ECO:0000256" key="5">
    <source>
        <dbReference type="ARBA" id="ARBA00023002"/>
    </source>
</evidence>
<evidence type="ECO:0000256" key="1">
    <source>
        <dbReference type="ARBA" id="ARBA00001974"/>
    </source>
</evidence>
<gene>
    <name evidence="7" type="ORF">GCM10009836_56690</name>
</gene>
<dbReference type="SUPFAM" id="SSF56645">
    <property type="entry name" value="Acyl-CoA dehydrogenase NM domain-like"/>
    <property type="match status" value="1"/>
</dbReference>
<dbReference type="Gene3D" id="1.10.540.10">
    <property type="entry name" value="Acyl-CoA dehydrogenase/oxidase, N-terminal domain"/>
    <property type="match status" value="1"/>
</dbReference>
<dbReference type="InterPro" id="IPR037069">
    <property type="entry name" value="AcylCoA_DH/ox_N_sf"/>
</dbReference>
<dbReference type="Pfam" id="PF00441">
    <property type="entry name" value="Acyl-CoA_dh_1"/>
    <property type="match status" value="1"/>
</dbReference>
<dbReference type="InterPro" id="IPR009100">
    <property type="entry name" value="AcylCoA_DH/oxidase_NM_dom_sf"/>
</dbReference>
<proteinExistence type="inferred from homology"/>
<dbReference type="Gene3D" id="1.20.140.10">
    <property type="entry name" value="Butyryl-CoA Dehydrogenase, subunit A, domain 3"/>
    <property type="match status" value="1"/>
</dbReference>
<dbReference type="SUPFAM" id="SSF47203">
    <property type="entry name" value="Acyl-CoA dehydrogenase C-terminal domain-like"/>
    <property type="match status" value="1"/>
</dbReference>
<reference evidence="7 8" key="1">
    <citation type="journal article" date="2019" name="Int. J. Syst. Evol. Microbiol.">
        <title>The Global Catalogue of Microorganisms (GCM) 10K type strain sequencing project: providing services to taxonomists for standard genome sequencing and annotation.</title>
        <authorList>
            <consortium name="The Broad Institute Genomics Platform"/>
            <consortium name="The Broad Institute Genome Sequencing Center for Infectious Disease"/>
            <person name="Wu L."/>
            <person name="Ma J."/>
        </authorList>
    </citation>
    <scope>NUCLEOTIDE SEQUENCE [LARGE SCALE GENOMIC DNA]</scope>
    <source>
        <strain evidence="7 8">JCM 16009</strain>
    </source>
</reference>
<sequence length="341" mass="35319">MIDRRELDAVRDVVHALLADRAAGDPGTLWAALQDLGLVELVLPEALGGMGGGGAAIAEVARVSGALPTPVPLAETVCLAGWLVSLGLPVPTAEQLPLTACAAPGAVRLRVSGTGDGLVVAGELDRVPWVGSARTVVVGHEDRVLLLSTADLKIEPGTDVAGDDRGGVLVPELRLAADRWTTLPAAREVVHRRAAAARVLALGGAADRALELTVEHCRTRIQFGRPLAQFQAVGQLLARMAAGVAVLQAAGHLVATALDDDEPDPLESAVAVGIPAATSVAAVAHQLHGAIGLTREHPLHLSTTRLTAWAGELGPERYWASRLGSRLLTAPGDPWHRLVKA</sequence>
<dbReference type="InterPro" id="IPR036250">
    <property type="entry name" value="AcylCo_DH-like_C"/>
</dbReference>
<evidence type="ECO:0000256" key="4">
    <source>
        <dbReference type="ARBA" id="ARBA00022827"/>
    </source>
</evidence>
<dbReference type="InterPro" id="IPR009075">
    <property type="entry name" value="AcylCo_DH/oxidase_C"/>
</dbReference>
<evidence type="ECO:0000256" key="2">
    <source>
        <dbReference type="ARBA" id="ARBA00009347"/>
    </source>
</evidence>
<dbReference type="PANTHER" id="PTHR43884:SF20">
    <property type="entry name" value="ACYL-COA DEHYDROGENASE FADE28"/>
    <property type="match status" value="1"/>
</dbReference>
<accession>A0ABN2NL98</accession>
<keyword evidence="3" id="KW-0285">Flavoprotein</keyword>
<keyword evidence="5" id="KW-0560">Oxidoreductase</keyword>
<dbReference type="Proteomes" id="UP001500449">
    <property type="component" value="Unassembled WGS sequence"/>
</dbReference>
<evidence type="ECO:0000313" key="7">
    <source>
        <dbReference type="EMBL" id="GAA1868828.1"/>
    </source>
</evidence>
<evidence type="ECO:0000259" key="6">
    <source>
        <dbReference type="Pfam" id="PF00441"/>
    </source>
</evidence>